<protein>
    <submittedName>
        <fullName evidence="1">NAD+ kinase</fullName>
    </submittedName>
</protein>
<dbReference type="AlphaFoldDB" id="A0A1H6TET1"/>
<dbReference type="GO" id="GO:0019674">
    <property type="term" value="P:NAD+ metabolic process"/>
    <property type="evidence" value="ECO:0007669"/>
    <property type="project" value="InterPro"/>
</dbReference>
<sequence>MRVTIHGSDDQLSTAVAAAIDRVDGIDTETVDSEAADLVITVGEQPLGDCATRREERPILPVGIEADWSVDPEALPDVLGQLPDRKLPTVDAAPLVVSVDGDESTAAFDTTLITSEPARISEYGVSVDGRRDTFRADGVVVASPLGSCGYARAAGGPTLDFGTGLAVVPIAPFATIADTWVLEPPLSVSVERDDSVTVFADTTELATGRSELTVDITTGQPLSLVDCRYLPDCR</sequence>
<dbReference type="GO" id="GO:0003951">
    <property type="term" value="F:NAD+ kinase activity"/>
    <property type="evidence" value="ECO:0007669"/>
    <property type="project" value="InterPro"/>
</dbReference>
<keyword evidence="2" id="KW-1185">Reference proteome</keyword>
<dbReference type="EMBL" id="FNYR01000007">
    <property type="protein sequence ID" value="SEI74735.1"/>
    <property type="molecule type" value="Genomic_DNA"/>
</dbReference>
<organism evidence="1 2">
    <name type="scientific">Halohasta litchfieldiae</name>
    <dbReference type="NCBI Taxonomy" id="1073996"/>
    <lineage>
        <taxon>Archaea</taxon>
        <taxon>Methanobacteriati</taxon>
        <taxon>Methanobacteriota</taxon>
        <taxon>Stenosarchaea group</taxon>
        <taxon>Halobacteria</taxon>
        <taxon>Halobacteriales</taxon>
        <taxon>Haloferacaceae</taxon>
        <taxon>Halohasta</taxon>
    </lineage>
</organism>
<proteinExistence type="predicted"/>
<keyword evidence="1" id="KW-0418">Kinase</keyword>
<dbReference type="InterPro" id="IPR016064">
    <property type="entry name" value="NAD/diacylglycerol_kinase_sf"/>
</dbReference>
<dbReference type="Gene3D" id="2.60.200.30">
    <property type="entry name" value="Probable inorganic polyphosphate/atp-NAD kinase, domain 2"/>
    <property type="match status" value="1"/>
</dbReference>
<keyword evidence="1" id="KW-0808">Transferase</keyword>
<reference evidence="1 2" key="1">
    <citation type="submission" date="2016-10" db="EMBL/GenBank/DDBJ databases">
        <authorList>
            <person name="de Groot N.N."/>
        </authorList>
    </citation>
    <scope>NUCLEOTIDE SEQUENCE [LARGE SCALE GENOMIC DNA]</scope>
    <source>
        <strain evidence="1 2">DSM 22187</strain>
    </source>
</reference>
<evidence type="ECO:0000313" key="2">
    <source>
        <dbReference type="Proteomes" id="UP000198888"/>
    </source>
</evidence>
<dbReference type="Proteomes" id="UP000198888">
    <property type="component" value="Unassembled WGS sequence"/>
</dbReference>
<accession>A0A1H6TET1</accession>
<evidence type="ECO:0000313" key="1">
    <source>
        <dbReference type="EMBL" id="SEI74735.1"/>
    </source>
</evidence>
<dbReference type="InterPro" id="IPR017437">
    <property type="entry name" value="ATP-NAD_kinase_PpnK-typ_C"/>
</dbReference>
<name>A0A1H6TET1_9EURY</name>
<dbReference type="STRING" id="1073996.SAMN05444271_10729"/>
<gene>
    <name evidence="1" type="ORF">SAMN05444271_10729</name>
</gene>
<dbReference type="SUPFAM" id="SSF111331">
    <property type="entry name" value="NAD kinase/diacylglycerol kinase-like"/>
    <property type="match status" value="1"/>
</dbReference>
<dbReference type="Pfam" id="PF20143">
    <property type="entry name" value="NAD_kinase_C"/>
    <property type="match status" value="1"/>
</dbReference>